<evidence type="ECO:0000313" key="3">
    <source>
        <dbReference type="Proteomes" id="UP001066276"/>
    </source>
</evidence>
<sequence>MKKKADRQRQVAGIAARLGARNVLSGPRRKKRNTETRAAAMPAFRYSERRPDHGLRKGRYDMEERGSTQQAAYMEKGALEGGMNMGASHVAQIECSPNRFQLLKDMDVREKETGGSRSSCRASLDGLPNGGLRSEGQNSEMDKVSRMDGDIGDTQQQAQGPRAKSPTFQIPSRSSSRGEDGQGLGLAEESPNQSIAGMLRALSLEVRGGFETLNTNQEIRGFCETLGEKIDDLAGRTTALEEELGDLKTAMETNKA</sequence>
<reference evidence="2" key="1">
    <citation type="journal article" date="2022" name="bioRxiv">
        <title>Sequencing and chromosome-scale assembly of the giantPleurodeles waltlgenome.</title>
        <authorList>
            <person name="Brown T."/>
            <person name="Elewa A."/>
            <person name="Iarovenko S."/>
            <person name="Subramanian E."/>
            <person name="Araus A.J."/>
            <person name="Petzold A."/>
            <person name="Susuki M."/>
            <person name="Suzuki K.-i.T."/>
            <person name="Hayashi T."/>
            <person name="Toyoda A."/>
            <person name="Oliveira C."/>
            <person name="Osipova E."/>
            <person name="Leigh N.D."/>
            <person name="Simon A."/>
            <person name="Yun M.H."/>
        </authorList>
    </citation>
    <scope>NUCLEOTIDE SEQUENCE</scope>
    <source>
        <strain evidence="2">20211129_DDA</strain>
        <tissue evidence="2">Liver</tissue>
    </source>
</reference>
<feature type="compositionally biased region" description="Basic and acidic residues" evidence="1">
    <location>
        <begin position="46"/>
        <end position="58"/>
    </location>
</feature>
<feature type="compositionally biased region" description="Basic and acidic residues" evidence="1">
    <location>
        <begin position="140"/>
        <end position="149"/>
    </location>
</feature>
<accession>A0AAV7PKD6</accession>
<dbReference type="EMBL" id="JANPWB010000011">
    <property type="protein sequence ID" value="KAJ1127882.1"/>
    <property type="molecule type" value="Genomic_DNA"/>
</dbReference>
<evidence type="ECO:0000256" key="1">
    <source>
        <dbReference type="SAM" id="MobiDB-lite"/>
    </source>
</evidence>
<dbReference type="Proteomes" id="UP001066276">
    <property type="component" value="Chromosome 7"/>
</dbReference>
<comment type="caution">
    <text evidence="2">The sequence shown here is derived from an EMBL/GenBank/DDBJ whole genome shotgun (WGS) entry which is preliminary data.</text>
</comment>
<name>A0AAV7PKD6_PLEWA</name>
<keyword evidence="3" id="KW-1185">Reference proteome</keyword>
<dbReference type="AlphaFoldDB" id="A0AAV7PKD6"/>
<protein>
    <submittedName>
        <fullName evidence="2">Uncharacterized protein</fullName>
    </submittedName>
</protein>
<evidence type="ECO:0000313" key="2">
    <source>
        <dbReference type="EMBL" id="KAJ1127882.1"/>
    </source>
</evidence>
<proteinExistence type="predicted"/>
<feature type="compositionally biased region" description="Polar residues" evidence="1">
    <location>
        <begin position="166"/>
        <end position="175"/>
    </location>
</feature>
<feature type="region of interest" description="Disordered" evidence="1">
    <location>
        <begin position="1"/>
        <end position="58"/>
    </location>
</feature>
<feature type="region of interest" description="Disordered" evidence="1">
    <location>
        <begin position="109"/>
        <end position="191"/>
    </location>
</feature>
<organism evidence="2 3">
    <name type="scientific">Pleurodeles waltl</name>
    <name type="common">Iberian ribbed newt</name>
    <dbReference type="NCBI Taxonomy" id="8319"/>
    <lineage>
        <taxon>Eukaryota</taxon>
        <taxon>Metazoa</taxon>
        <taxon>Chordata</taxon>
        <taxon>Craniata</taxon>
        <taxon>Vertebrata</taxon>
        <taxon>Euteleostomi</taxon>
        <taxon>Amphibia</taxon>
        <taxon>Batrachia</taxon>
        <taxon>Caudata</taxon>
        <taxon>Salamandroidea</taxon>
        <taxon>Salamandridae</taxon>
        <taxon>Pleurodelinae</taxon>
        <taxon>Pleurodeles</taxon>
    </lineage>
</organism>
<gene>
    <name evidence="2" type="ORF">NDU88_006275</name>
</gene>